<dbReference type="Gene3D" id="1.10.30.50">
    <property type="match status" value="1"/>
</dbReference>
<dbReference type="GO" id="GO:0004519">
    <property type="term" value="F:endonuclease activity"/>
    <property type="evidence" value="ECO:0007669"/>
    <property type="project" value="UniProtKB-KW"/>
</dbReference>
<evidence type="ECO:0000259" key="1">
    <source>
        <dbReference type="Pfam" id="PF01844"/>
    </source>
</evidence>
<dbReference type="EMBL" id="JACJTQ010000062">
    <property type="protein sequence ID" value="MBD2694826.1"/>
    <property type="molecule type" value="Genomic_DNA"/>
</dbReference>
<accession>A0ABR8JDT5</accession>
<gene>
    <name evidence="2" type="ORF">H6G68_24335</name>
</gene>
<dbReference type="Proteomes" id="UP000660381">
    <property type="component" value="Unassembled WGS sequence"/>
</dbReference>
<feature type="domain" description="HNH" evidence="1">
    <location>
        <begin position="2"/>
        <end position="31"/>
    </location>
</feature>
<dbReference type="RefSeq" id="WP_190908952.1">
    <property type="nucleotide sequence ID" value="NZ_JACJTQ010000062.1"/>
</dbReference>
<reference evidence="2 3" key="1">
    <citation type="journal article" date="2020" name="ISME J.">
        <title>Comparative genomics reveals insights into cyanobacterial evolution and habitat adaptation.</title>
        <authorList>
            <person name="Chen M.Y."/>
            <person name="Teng W.K."/>
            <person name="Zhao L."/>
            <person name="Hu C.X."/>
            <person name="Zhou Y.K."/>
            <person name="Han B.P."/>
            <person name="Song L.R."/>
            <person name="Shu W.S."/>
        </authorList>
    </citation>
    <scope>NUCLEOTIDE SEQUENCE [LARGE SCALE GENOMIC DNA]</scope>
    <source>
        <strain evidence="2 3">FACHB-362</strain>
    </source>
</reference>
<evidence type="ECO:0000313" key="2">
    <source>
        <dbReference type="EMBL" id="MBD2694826.1"/>
    </source>
</evidence>
<keyword evidence="3" id="KW-1185">Reference proteome</keyword>
<keyword evidence="2" id="KW-0378">Hydrolase</keyword>
<dbReference type="CDD" id="cd00085">
    <property type="entry name" value="HNHc"/>
    <property type="match status" value="1"/>
</dbReference>
<comment type="caution">
    <text evidence="2">The sequence shown here is derived from an EMBL/GenBank/DDBJ whole genome shotgun (WGS) entry which is preliminary data.</text>
</comment>
<dbReference type="Pfam" id="PF01844">
    <property type="entry name" value="HNH"/>
    <property type="match status" value="1"/>
</dbReference>
<keyword evidence="2" id="KW-0540">Nuclease</keyword>
<protein>
    <submittedName>
        <fullName evidence="2">HNH endonuclease</fullName>
    </submittedName>
</protein>
<proteinExistence type="predicted"/>
<evidence type="ECO:0000313" key="3">
    <source>
        <dbReference type="Proteomes" id="UP000660381"/>
    </source>
</evidence>
<dbReference type="InterPro" id="IPR002711">
    <property type="entry name" value="HNH"/>
</dbReference>
<name>A0ABR8JDT5_9NOST</name>
<dbReference type="InterPro" id="IPR003615">
    <property type="entry name" value="HNH_nuc"/>
</dbReference>
<keyword evidence="2" id="KW-0255">Endonuclease</keyword>
<sequence length="78" mass="9201">MTFEVEHIRPLSLGGEAIFENLCFACPSCNRYWHRYLFLSYLRSHSPFSQTPHLGIHLSVKIPTTNQKQYLRQFTRVS</sequence>
<organism evidence="2 3">
    <name type="scientific">Anabaena catenula FACHB-362</name>
    <dbReference type="NCBI Taxonomy" id="2692877"/>
    <lineage>
        <taxon>Bacteria</taxon>
        <taxon>Bacillati</taxon>
        <taxon>Cyanobacteriota</taxon>
        <taxon>Cyanophyceae</taxon>
        <taxon>Nostocales</taxon>
        <taxon>Nostocaceae</taxon>
        <taxon>Anabaena</taxon>
    </lineage>
</organism>